<dbReference type="OrthoDB" id="5148435at2"/>
<accession>A0A147KDZ8</accession>
<comment type="caution">
    <text evidence="2">The sequence shown here is derived from an EMBL/GenBank/DDBJ whole genome shotgun (WGS) entry which is preliminary data.</text>
</comment>
<sequence>MAAPYRFPAADLVGAAAAMLPRADRWDGSEGPRWNITIAPGAIRVGATDRARQERTLERQLERDQRFVDMVVAQVLAATPEGEDPVWPERPPSRREVTGWSRKSRANMVRTLCELDYGPLVGDGTRPLAMVTLTYPGDWETVAPNGKVSKGHLQAFRKRFERAWGEPLRAVWKLEFQRRGAPHYHLLMRPPQGQAATPGARARADRLVGAGLDFRRWLSEVWADIVGHPDPEERRRHRLAGTGVDWREGLKASDPRRVAVYFTKHGAFRAKEYQHIVPKSWTAPGQGPGRFWGYWHLEKAAEGAEVSPEDGIAAGRILRRWARAQGVTRELSVPRVDQRTGTVRYRTVRRPAVRLPANRGWVSVNDGAAFGATLARWLAATEPESAADRRARWALLHAPPGTSRG</sequence>
<feature type="domain" description="Replication-associated protein ORF2/G2P" evidence="1">
    <location>
        <begin position="130"/>
        <end position="194"/>
    </location>
</feature>
<reference evidence="3" key="1">
    <citation type="journal article" date="2017" name="Acta Aliment.">
        <title>Plant polysaccharide degrading enzyme system of Thermpbifida cellulosilytica TB100 revealed by de novo genome project data.</title>
        <authorList>
            <person name="Toth A."/>
            <person name="Baka E."/>
            <person name="Luzics S."/>
            <person name="Bata-Vidacs I."/>
            <person name="Nagy I."/>
            <person name="Balint B."/>
            <person name="Herceg R."/>
            <person name="Olasz F."/>
            <person name="Wilk T."/>
            <person name="Nagy T."/>
            <person name="Kriszt B."/>
            <person name="Nagy I."/>
            <person name="Kukolya J."/>
        </authorList>
    </citation>
    <scope>NUCLEOTIDE SEQUENCE [LARGE SCALE GENOMIC DNA]</scope>
    <source>
        <strain evidence="3">TB100</strain>
    </source>
</reference>
<organism evidence="2 3">
    <name type="scientific">Thermobifida cellulosilytica TB100</name>
    <dbReference type="NCBI Taxonomy" id="665004"/>
    <lineage>
        <taxon>Bacteria</taxon>
        <taxon>Bacillati</taxon>
        <taxon>Actinomycetota</taxon>
        <taxon>Actinomycetes</taxon>
        <taxon>Streptosporangiales</taxon>
        <taxon>Nocardiopsidaceae</taxon>
        <taxon>Thermobifida</taxon>
    </lineage>
</organism>
<dbReference type="InterPro" id="IPR056906">
    <property type="entry name" value="ORF2/G2P_dom"/>
</dbReference>
<keyword evidence="3" id="KW-1185">Reference proteome</keyword>
<evidence type="ECO:0000259" key="1">
    <source>
        <dbReference type="Pfam" id="PF23343"/>
    </source>
</evidence>
<dbReference type="PATRIC" id="fig|665004.4.peg.4219"/>
<evidence type="ECO:0000313" key="2">
    <source>
        <dbReference type="EMBL" id="KUP95497.1"/>
    </source>
</evidence>
<evidence type="ECO:0000313" key="3">
    <source>
        <dbReference type="Proteomes" id="UP000074382"/>
    </source>
</evidence>
<proteinExistence type="predicted"/>
<name>A0A147KDZ8_THECS</name>
<protein>
    <recommendedName>
        <fullName evidence="1">Replication-associated protein ORF2/G2P domain-containing protein</fullName>
    </recommendedName>
</protein>
<dbReference type="Pfam" id="PF23343">
    <property type="entry name" value="REP_ORF2-G2P"/>
    <property type="match status" value="1"/>
</dbReference>
<gene>
    <name evidence="2" type="ORF">AC529_17265</name>
</gene>
<dbReference type="EMBL" id="LGEM01000123">
    <property type="protein sequence ID" value="KUP95497.1"/>
    <property type="molecule type" value="Genomic_DNA"/>
</dbReference>
<dbReference type="Proteomes" id="UP000074382">
    <property type="component" value="Unassembled WGS sequence"/>
</dbReference>
<dbReference type="AlphaFoldDB" id="A0A147KDZ8"/>